<reference evidence="5 8" key="2">
    <citation type="submission" date="2019-07" db="EMBL/GenBank/DDBJ databases">
        <title>Whole genome shotgun sequence of Myxococcus fulvus NBRC 100333.</title>
        <authorList>
            <person name="Hosoyama A."/>
            <person name="Uohara A."/>
            <person name="Ohji S."/>
            <person name="Ichikawa N."/>
        </authorList>
    </citation>
    <scope>NUCLEOTIDE SEQUENCE [LARGE SCALE GENOMIC DNA]</scope>
    <source>
        <strain evidence="5 8">NBRC 100333</strain>
    </source>
</reference>
<evidence type="ECO:0000259" key="4">
    <source>
        <dbReference type="PROSITE" id="PS51118"/>
    </source>
</evidence>
<organism evidence="5 8">
    <name type="scientific">Myxococcus fulvus</name>
    <dbReference type="NCBI Taxonomy" id="33"/>
    <lineage>
        <taxon>Bacteria</taxon>
        <taxon>Pseudomonadati</taxon>
        <taxon>Myxococcota</taxon>
        <taxon>Myxococcia</taxon>
        <taxon>Myxococcales</taxon>
        <taxon>Cystobacterineae</taxon>
        <taxon>Myxococcaceae</taxon>
        <taxon>Myxococcus</taxon>
    </lineage>
</organism>
<dbReference type="Proteomes" id="UP000321514">
    <property type="component" value="Unassembled WGS sequence"/>
</dbReference>
<dbReference type="InterPro" id="IPR002577">
    <property type="entry name" value="HTH_HxlR"/>
</dbReference>
<feature type="domain" description="HTH hxlR-type" evidence="4">
    <location>
        <begin position="10"/>
        <end position="108"/>
    </location>
</feature>
<dbReference type="GO" id="GO:0003677">
    <property type="term" value="F:DNA binding"/>
    <property type="evidence" value="ECO:0007669"/>
    <property type="project" value="UniProtKB-KW"/>
</dbReference>
<dbReference type="OrthoDB" id="9800350at2"/>
<dbReference type="PANTHER" id="PTHR33204">
    <property type="entry name" value="TRANSCRIPTIONAL REGULATOR, MARR FAMILY"/>
    <property type="match status" value="1"/>
</dbReference>
<gene>
    <name evidence="5" type="ORF">MFU01_70540</name>
    <name evidence="6" type="ORF">SAMN05443572_111314</name>
</gene>
<dbReference type="Proteomes" id="UP000183760">
    <property type="component" value="Unassembled WGS sequence"/>
</dbReference>
<evidence type="ECO:0000313" key="7">
    <source>
        <dbReference type="Proteomes" id="UP000183760"/>
    </source>
</evidence>
<dbReference type="STRING" id="1334629.MFUL124B02_13355"/>
<keyword evidence="1" id="KW-0805">Transcription regulation</keyword>
<name>A0A511TCY2_MYXFU</name>
<dbReference type="InterPro" id="IPR036388">
    <property type="entry name" value="WH-like_DNA-bd_sf"/>
</dbReference>
<dbReference type="InterPro" id="IPR036390">
    <property type="entry name" value="WH_DNA-bd_sf"/>
</dbReference>
<keyword evidence="7" id="KW-1185">Reference proteome</keyword>
<dbReference type="EMBL" id="FOIB01000011">
    <property type="protein sequence ID" value="SEU36796.1"/>
    <property type="molecule type" value="Genomic_DNA"/>
</dbReference>
<dbReference type="SUPFAM" id="SSF46785">
    <property type="entry name" value="Winged helix' DNA-binding domain"/>
    <property type="match status" value="1"/>
</dbReference>
<protein>
    <submittedName>
        <fullName evidence="5 6">Transcriptional regulator</fullName>
    </submittedName>
</protein>
<accession>A0A511TCY2</accession>
<reference evidence="6 7" key="1">
    <citation type="submission" date="2016-10" db="EMBL/GenBank/DDBJ databases">
        <authorList>
            <person name="Varghese N."/>
            <person name="Submissions S."/>
        </authorList>
    </citation>
    <scope>NUCLEOTIDE SEQUENCE [LARGE SCALE GENOMIC DNA]</scope>
    <source>
        <strain evidence="6 7">DSM 16525</strain>
    </source>
</reference>
<dbReference type="EMBL" id="BJXR01000053">
    <property type="protein sequence ID" value="GEN12017.1"/>
    <property type="molecule type" value="Genomic_DNA"/>
</dbReference>
<evidence type="ECO:0000256" key="2">
    <source>
        <dbReference type="ARBA" id="ARBA00023125"/>
    </source>
</evidence>
<dbReference type="PROSITE" id="PS51118">
    <property type="entry name" value="HTH_HXLR"/>
    <property type="match status" value="1"/>
</dbReference>
<evidence type="ECO:0000313" key="8">
    <source>
        <dbReference type="Proteomes" id="UP000321514"/>
    </source>
</evidence>
<dbReference type="Gene3D" id="1.10.10.10">
    <property type="entry name" value="Winged helix-like DNA-binding domain superfamily/Winged helix DNA-binding domain"/>
    <property type="match status" value="1"/>
</dbReference>
<evidence type="ECO:0000313" key="5">
    <source>
        <dbReference type="EMBL" id="GEN12017.1"/>
    </source>
</evidence>
<dbReference type="Pfam" id="PF01638">
    <property type="entry name" value="HxlR"/>
    <property type="match status" value="1"/>
</dbReference>
<proteinExistence type="predicted"/>
<sequence length="115" mass="12380">MARKQRAVDCGLGTALTVIGGKWKPTIVWELHLGPTRFGALRRRVLGISEKILFEQLRELEADGVVAREVFDSVPPKVEYSLTPAGVALNDAVHALAEWGRNHAAVGMAGTLGHG</sequence>
<keyword evidence="2" id="KW-0238">DNA-binding</keyword>
<dbReference type="RefSeq" id="WP_046712343.1">
    <property type="nucleotide sequence ID" value="NZ_BJXR01000053.1"/>
</dbReference>
<comment type="caution">
    <text evidence="5">The sequence shown here is derived from an EMBL/GenBank/DDBJ whole genome shotgun (WGS) entry which is preliminary data.</text>
</comment>
<evidence type="ECO:0000313" key="6">
    <source>
        <dbReference type="EMBL" id="SEU36796.1"/>
    </source>
</evidence>
<dbReference type="PANTHER" id="PTHR33204:SF29">
    <property type="entry name" value="TRANSCRIPTIONAL REGULATOR"/>
    <property type="match status" value="1"/>
</dbReference>
<evidence type="ECO:0000256" key="3">
    <source>
        <dbReference type="ARBA" id="ARBA00023163"/>
    </source>
</evidence>
<evidence type="ECO:0000256" key="1">
    <source>
        <dbReference type="ARBA" id="ARBA00023015"/>
    </source>
</evidence>
<keyword evidence="3" id="KW-0804">Transcription</keyword>
<dbReference type="AlphaFoldDB" id="A0A511TCY2"/>